<comment type="caution">
    <text evidence="2">The sequence shown here is derived from an EMBL/GenBank/DDBJ whole genome shotgun (WGS) entry which is preliminary data.</text>
</comment>
<evidence type="ECO:0000313" key="3">
    <source>
        <dbReference type="Proteomes" id="UP000599391"/>
    </source>
</evidence>
<protein>
    <submittedName>
        <fullName evidence="2">Uncharacterized protein</fullName>
    </submittedName>
</protein>
<accession>A0A8J7HKP8</accession>
<organism evidence="2 3">
    <name type="scientific">Atlanticothrix silvestris CENA357</name>
    <dbReference type="NCBI Taxonomy" id="1725252"/>
    <lineage>
        <taxon>Bacteria</taxon>
        <taxon>Bacillati</taxon>
        <taxon>Cyanobacteriota</taxon>
        <taxon>Cyanophyceae</taxon>
        <taxon>Nostocales</taxon>
        <taxon>Nodulariaceae</taxon>
        <taxon>Atlanticothrix</taxon>
        <taxon>Atlanticothrix silvestris</taxon>
    </lineage>
</organism>
<gene>
    <name evidence="2" type="ORF">I8751_21205</name>
</gene>
<name>A0A8J7HKP8_9CYAN</name>
<feature type="compositionally biased region" description="Polar residues" evidence="1">
    <location>
        <begin position="444"/>
        <end position="478"/>
    </location>
</feature>
<evidence type="ECO:0000313" key="2">
    <source>
        <dbReference type="EMBL" id="MBH8554824.1"/>
    </source>
</evidence>
<keyword evidence="3" id="KW-1185">Reference proteome</keyword>
<reference evidence="2 3" key="1">
    <citation type="journal article" date="2021" name="Int. J. Syst. Evol. Microbiol.">
        <title>Amazonocrinis nigriterrae gen. nov., sp. nov., Atlanticothrix silvestris gen. nov., sp. nov. and Dendronalium phyllosphericum gen. nov., sp. nov., nostocacean cyanobacteria from Brazilian environments.</title>
        <authorList>
            <person name="Alvarenga D.O."/>
            <person name="Andreote A.P.D."/>
            <person name="Branco L.H.Z."/>
            <person name="Delbaje E."/>
            <person name="Cruz R.B."/>
            <person name="Varani A.M."/>
            <person name="Fiore M.F."/>
        </authorList>
    </citation>
    <scope>NUCLEOTIDE SEQUENCE [LARGE SCALE GENOMIC DNA]</scope>
    <source>
        <strain evidence="2 3">CENA357</strain>
    </source>
</reference>
<sequence>MSSGSSGRYQSRLFNFVHQQSRRLTQQWESSFRHLQVATKRGVGVLLYPIYLLFQSTESAGKALHTKEPQSRLQLQSNDTDFQPENPPNADTPIQRLLEAVESLPSAESVATPEQKIKNGGWGRNLFKIREKLQSPADSELSQSLVPLRAWWQKFFHHPTTKPDIPQSLTITDNSVASLNQHFPVVRGIATNLVNRHLVLVAANNDILDILTPQQQAKLEDKIISEVADYWHYWQLTAANKATELLPEIDRLLTKLTGENTANTPALAEGTPKYLLRKDKVIALLDTAVAKLEVNAIRPIQQHSQELVRVAQTQLNIFMYGQEQLGVKREIAVADGLETQKINFQALIEAALNYFFGVSKNKTLESKGNHWQKGNPLPHHSYSVLPKSSQLEPENLIVADPWLNWNDLFGDSQMMGDKLVKPYSRKKPALTNSPSQVIPPPQKPNRNLKSNQKTSKKVNSGKQTKVSSSSAKTDNRQWENSQMQFHQSNQVEAAPDWIETTATLMGYEKHLLEQLLEWLDRAMLWLEKIFVNMLHFLQGLLGVK</sequence>
<proteinExistence type="predicted"/>
<feature type="region of interest" description="Disordered" evidence="1">
    <location>
        <begin position="425"/>
        <end position="478"/>
    </location>
</feature>
<evidence type="ECO:0000256" key="1">
    <source>
        <dbReference type="SAM" id="MobiDB-lite"/>
    </source>
</evidence>
<dbReference type="EMBL" id="JAECZB010000082">
    <property type="protein sequence ID" value="MBH8554824.1"/>
    <property type="molecule type" value="Genomic_DNA"/>
</dbReference>
<dbReference type="AlphaFoldDB" id="A0A8J7HKP8"/>
<dbReference type="Proteomes" id="UP000599391">
    <property type="component" value="Unassembled WGS sequence"/>
</dbReference>
<dbReference type="RefSeq" id="WP_214441056.1">
    <property type="nucleotide sequence ID" value="NZ_JAECZB010000082.1"/>
</dbReference>
<feature type="compositionally biased region" description="Polar residues" evidence="1">
    <location>
        <begin position="71"/>
        <end position="83"/>
    </location>
</feature>
<feature type="region of interest" description="Disordered" evidence="1">
    <location>
        <begin position="63"/>
        <end position="90"/>
    </location>
</feature>